<evidence type="ECO:0000256" key="1">
    <source>
        <dbReference type="ARBA" id="ARBA00022723"/>
    </source>
</evidence>
<evidence type="ECO:0000256" key="2">
    <source>
        <dbReference type="ARBA" id="ARBA00022771"/>
    </source>
</evidence>
<dbReference type="AlphaFoldDB" id="A0AAD7N271"/>
<accession>A0AAD7N271</accession>
<protein>
    <recommendedName>
        <fullName evidence="5">MYND-type domain-containing protein</fullName>
    </recommendedName>
</protein>
<dbReference type="SUPFAM" id="SSF144232">
    <property type="entry name" value="HIT/MYND zinc finger-like"/>
    <property type="match status" value="1"/>
</dbReference>
<organism evidence="6 7">
    <name type="scientific">Mycena metata</name>
    <dbReference type="NCBI Taxonomy" id="1033252"/>
    <lineage>
        <taxon>Eukaryota</taxon>
        <taxon>Fungi</taxon>
        <taxon>Dikarya</taxon>
        <taxon>Basidiomycota</taxon>
        <taxon>Agaricomycotina</taxon>
        <taxon>Agaricomycetes</taxon>
        <taxon>Agaricomycetidae</taxon>
        <taxon>Agaricales</taxon>
        <taxon>Marasmiineae</taxon>
        <taxon>Mycenaceae</taxon>
        <taxon>Mycena</taxon>
    </lineage>
</organism>
<dbReference type="InterPro" id="IPR002893">
    <property type="entry name" value="Znf_MYND"/>
</dbReference>
<dbReference type="Proteomes" id="UP001215598">
    <property type="component" value="Unassembled WGS sequence"/>
</dbReference>
<name>A0AAD7N271_9AGAR</name>
<sequence length="575" mass="64180">MHPALRLSNLSRLPPAMKRASLAACSTERSAQDLGRLRAFLPTSTDEQKRWMLPAFYFNLNPDDIPAEHGFDPETMSPVTESAIERAWSSLQSLYIIDFPLGIGTDTWPPVWEWYQFFHLFHGHLQGLSPIRLPESPLSVDLLMFSGTFDDDEPSYTLIKSTPGFWFMLGEIWLHLTLSVDALKRDILFGDLSGFIQAPEAVEPGNLAEIIEGVGGTLHELARVATLYLSLLVPTSPALTNLLTVQFVVSVLEFFKAIDPSHDERKGSSLRLGPFGIALISQNVGGDSLAMDGTAEIIRQIFNLLAIILVESPGYQGLQMALKAGVLTAVATCMQLPAPLPPSLQQCMNHWAGVILPKHLWATFDSLARQRLQIPESRSSVETSSFRACDNLQCLKIQTKTSFERCSRCLSFYYCCRACQVTDWNAGHRDACASYGTLYLSEATKITLVQEELLFRRAYPGKPYFLLYDYTNTVVNIHPQSVNITEPTDFAGVEWRDIISRVARSGGRMRLDVMVFSLGDGLHWFAVPLRRSTSRVAATLGRLASELPNDPRMWDLRYVTETIASLAFPGELETH</sequence>
<dbReference type="EMBL" id="JARKIB010000095">
    <property type="protein sequence ID" value="KAJ7742297.1"/>
    <property type="molecule type" value="Genomic_DNA"/>
</dbReference>
<comment type="caution">
    <text evidence="6">The sequence shown here is derived from an EMBL/GenBank/DDBJ whole genome shotgun (WGS) entry which is preliminary data.</text>
</comment>
<keyword evidence="2 4" id="KW-0863">Zinc-finger</keyword>
<evidence type="ECO:0000256" key="4">
    <source>
        <dbReference type="PROSITE-ProRule" id="PRU00134"/>
    </source>
</evidence>
<reference evidence="6" key="1">
    <citation type="submission" date="2023-03" db="EMBL/GenBank/DDBJ databases">
        <title>Massive genome expansion in bonnet fungi (Mycena s.s.) driven by repeated elements and novel gene families across ecological guilds.</title>
        <authorList>
            <consortium name="Lawrence Berkeley National Laboratory"/>
            <person name="Harder C.B."/>
            <person name="Miyauchi S."/>
            <person name="Viragh M."/>
            <person name="Kuo A."/>
            <person name="Thoen E."/>
            <person name="Andreopoulos B."/>
            <person name="Lu D."/>
            <person name="Skrede I."/>
            <person name="Drula E."/>
            <person name="Henrissat B."/>
            <person name="Morin E."/>
            <person name="Kohler A."/>
            <person name="Barry K."/>
            <person name="LaButti K."/>
            <person name="Morin E."/>
            <person name="Salamov A."/>
            <person name="Lipzen A."/>
            <person name="Mereny Z."/>
            <person name="Hegedus B."/>
            <person name="Baldrian P."/>
            <person name="Stursova M."/>
            <person name="Weitz H."/>
            <person name="Taylor A."/>
            <person name="Grigoriev I.V."/>
            <person name="Nagy L.G."/>
            <person name="Martin F."/>
            <person name="Kauserud H."/>
        </authorList>
    </citation>
    <scope>NUCLEOTIDE SEQUENCE</scope>
    <source>
        <strain evidence="6">CBHHK182m</strain>
    </source>
</reference>
<keyword evidence="3" id="KW-0862">Zinc</keyword>
<dbReference type="Gene3D" id="6.10.140.2220">
    <property type="match status" value="1"/>
</dbReference>
<feature type="domain" description="MYND-type" evidence="5">
    <location>
        <begin position="391"/>
        <end position="432"/>
    </location>
</feature>
<proteinExistence type="predicted"/>
<dbReference type="PROSITE" id="PS50865">
    <property type="entry name" value="ZF_MYND_2"/>
    <property type="match status" value="1"/>
</dbReference>
<evidence type="ECO:0000313" key="6">
    <source>
        <dbReference type="EMBL" id="KAJ7742297.1"/>
    </source>
</evidence>
<keyword evidence="1" id="KW-0479">Metal-binding</keyword>
<evidence type="ECO:0000313" key="7">
    <source>
        <dbReference type="Proteomes" id="UP001215598"/>
    </source>
</evidence>
<dbReference type="GO" id="GO:0008270">
    <property type="term" value="F:zinc ion binding"/>
    <property type="evidence" value="ECO:0007669"/>
    <property type="project" value="UniProtKB-KW"/>
</dbReference>
<keyword evidence="7" id="KW-1185">Reference proteome</keyword>
<gene>
    <name evidence="6" type="ORF">B0H16DRAFT_1890315</name>
</gene>
<evidence type="ECO:0000259" key="5">
    <source>
        <dbReference type="PROSITE" id="PS50865"/>
    </source>
</evidence>
<dbReference type="Pfam" id="PF01753">
    <property type="entry name" value="zf-MYND"/>
    <property type="match status" value="1"/>
</dbReference>
<evidence type="ECO:0000256" key="3">
    <source>
        <dbReference type="ARBA" id="ARBA00022833"/>
    </source>
</evidence>